<dbReference type="PRINTS" id="PR00344">
    <property type="entry name" value="BCTRLSENSOR"/>
</dbReference>
<dbReference type="SUPFAM" id="SSF47384">
    <property type="entry name" value="Homodimeric domain of signal transducing histidine kinase"/>
    <property type="match status" value="1"/>
</dbReference>
<dbReference type="EMBL" id="JAWIIV010000085">
    <property type="protein sequence ID" value="MEC4723835.1"/>
    <property type="molecule type" value="Genomic_DNA"/>
</dbReference>
<dbReference type="Proteomes" id="UP001352263">
    <property type="component" value="Unassembled WGS sequence"/>
</dbReference>
<dbReference type="InterPro" id="IPR001789">
    <property type="entry name" value="Sig_transdc_resp-reg_receiver"/>
</dbReference>
<dbReference type="InterPro" id="IPR003594">
    <property type="entry name" value="HATPase_dom"/>
</dbReference>
<evidence type="ECO:0000313" key="8">
    <source>
        <dbReference type="Proteomes" id="UP001352263"/>
    </source>
</evidence>
<dbReference type="SUPFAM" id="SSF52172">
    <property type="entry name" value="CheY-like"/>
    <property type="match status" value="2"/>
</dbReference>
<dbReference type="CDD" id="cd16922">
    <property type="entry name" value="HATPase_EvgS-ArcB-TorS-like"/>
    <property type="match status" value="1"/>
</dbReference>
<dbReference type="RefSeq" id="WP_326510437.1">
    <property type="nucleotide sequence ID" value="NZ_JAWIIV010000085.1"/>
</dbReference>
<dbReference type="SMART" id="SM00387">
    <property type="entry name" value="HATPase_c"/>
    <property type="match status" value="1"/>
</dbReference>
<dbReference type="InterPro" id="IPR003661">
    <property type="entry name" value="HisK_dim/P_dom"/>
</dbReference>
<reference evidence="7 8" key="1">
    <citation type="submission" date="2023-10" db="EMBL/GenBank/DDBJ databases">
        <title>Noviherbaspirillum sp. CPCC 100848 genome assembly.</title>
        <authorList>
            <person name="Li X.Y."/>
            <person name="Fang X.M."/>
        </authorList>
    </citation>
    <scope>NUCLEOTIDE SEQUENCE [LARGE SCALE GENOMIC DNA]</scope>
    <source>
        <strain evidence="7 8">CPCC 100848</strain>
    </source>
</reference>
<dbReference type="InterPro" id="IPR036097">
    <property type="entry name" value="HisK_dim/P_sf"/>
</dbReference>
<dbReference type="SMART" id="SM00388">
    <property type="entry name" value="HisKA"/>
    <property type="match status" value="1"/>
</dbReference>
<name>A0ABU6JKE0_9BURK</name>
<dbReference type="CDD" id="cd00082">
    <property type="entry name" value="HisKA"/>
    <property type="match status" value="1"/>
</dbReference>
<comment type="caution">
    <text evidence="7">The sequence shown here is derived from an EMBL/GenBank/DDBJ whole genome shotgun (WGS) entry which is preliminary data.</text>
</comment>
<dbReference type="CDD" id="cd00156">
    <property type="entry name" value="REC"/>
    <property type="match status" value="1"/>
</dbReference>
<dbReference type="Pfam" id="PF00512">
    <property type="entry name" value="HisKA"/>
    <property type="match status" value="1"/>
</dbReference>
<evidence type="ECO:0000259" key="6">
    <source>
        <dbReference type="PROSITE" id="PS50110"/>
    </source>
</evidence>
<feature type="domain" description="Response regulatory" evidence="6">
    <location>
        <begin position="6"/>
        <end position="121"/>
    </location>
</feature>
<feature type="modified residue" description="4-aspartylphosphate" evidence="4">
    <location>
        <position position="56"/>
    </location>
</feature>
<evidence type="ECO:0000256" key="3">
    <source>
        <dbReference type="ARBA" id="ARBA00022553"/>
    </source>
</evidence>
<dbReference type="EC" id="2.7.13.3" evidence="2"/>
<dbReference type="Gene3D" id="3.40.50.2300">
    <property type="match status" value="2"/>
</dbReference>
<dbReference type="Pfam" id="PF02518">
    <property type="entry name" value="HATPase_c"/>
    <property type="match status" value="1"/>
</dbReference>
<keyword evidence="8" id="KW-1185">Reference proteome</keyword>
<feature type="modified residue" description="4-aspartylphosphate" evidence="4">
    <location>
        <position position="458"/>
    </location>
</feature>
<dbReference type="InterPro" id="IPR011006">
    <property type="entry name" value="CheY-like_superfamily"/>
</dbReference>
<dbReference type="InterPro" id="IPR005467">
    <property type="entry name" value="His_kinase_dom"/>
</dbReference>
<dbReference type="PANTHER" id="PTHR43547">
    <property type="entry name" value="TWO-COMPONENT HISTIDINE KINASE"/>
    <property type="match status" value="1"/>
</dbReference>
<protein>
    <recommendedName>
        <fullName evidence="2">histidine kinase</fullName>
        <ecNumber evidence="2">2.7.13.3</ecNumber>
    </recommendedName>
</protein>
<gene>
    <name evidence="7" type="ORF">RY831_32480</name>
</gene>
<dbReference type="Gene3D" id="3.30.565.10">
    <property type="entry name" value="Histidine kinase-like ATPase, C-terminal domain"/>
    <property type="match status" value="1"/>
</dbReference>
<evidence type="ECO:0000256" key="1">
    <source>
        <dbReference type="ARBA" id="ARBA00000085"/>
    </source>
</evidence>
<keyword evidence="3 4" id="KW-0597">Phosphoprotein</keyword>
<dbReference type="CDD" id="cd17580">
    <property type="entry name" value="REC_2_DhkD-like"/>
    <property type="match status" value="1"/>
</dbReference>
<accession>A0ABU6JKE0</accession>
<organism evidence="7 8">
    <name type="scientific">Noviherbaspirillum album</name>
    <dbReference type="NCBI Taxonomy" id="3080276"/>
    <lineage>
        <taxon>Bacteria</taxon>
        <taxon>Pseudomonadati</taxon>
        <taxon>Pseudomonadota</taxon>
        <taxon>Betaproteobacteria</taxon>
        <taxon>Burkholderiales</taxon>
        <taxon>Oxalobacteraceae</taxon>
        <taxon>Noviherbaspirillum</taxon>
    </lineage>
</organism>
<dbReference type="InterPro" id="IPR004358">
    <property type="entry name" value="Sig_transdc_His_kin-like_C"/>
</dbReference>
<dbReference type="Pfam" id="PF00072">
    <property type="entry name" value="Response_reg"/>
    <property type="match status" value="2"/>
</dbReference>
<feature type="domain" description="Histidine kinase" evidence="5">
    <location>
        <begin position="165"/>
        <end position="383"/>
    </location>
</feature>
<dbReference type="SMART" id="SM00448">
    <property type="entry name" value="REC"/>
    <property type="match status" value="2"/>
</dbReference>
<sequence>MTHAIQILLVDDNPDDRELARRAIALAMPEARFLEAGEAVEFEALIDAYYDCVITDFRLGWSDGLVVFQRIRERHPDRPVIMFTNTGNEDVCSAGMKSGLSDYIVKRREEFPKLPAAVRTALELVAARRAVRERDEHVLDLLERERSARAEAERANRLKDDFLSTVSHELRTPLGAILGWAQLLQMQRVSREEELRAFETIERNAKAQAKLIEDLLDMSRILSGTLRIDMGPADLLAALHAVIDAAQPLAEKKAVRIRTHVDAMPPPVRGDASRLQQIIANLVDNAIKFSVDGGTVDVSLQHAGASLRISVQDSGRGIDPAFLPHIFERFRQSDMGPTRRHGGLGIGLSVTKSLVEMHGGEIQAHSEGHGRGACFVVRLPVAVMREDNIRSFEDSAQKSAEFQKLRGLRILVVDDDPDTLDLIRRVLAVHAAEVTGVSSAAKCLERLQAETFDVLLSDIGMPDEDGFALIRKVRALAGPNRNIPASSVTAFARSQDREHALLAGFDAHLVKPVEPGELVAVVLTLIRNPRQA</sequence>
<dbReference type="SUPFAM" id="SSF55874">
    <property type="entry name" value="ATPase domain of HSP90 chaperone/DNA topoisomerase II/histidine kinase"/>
    <property type="match status" value="1"/>
</dbReference>
<evidence type="ECO:0000259" key="5">
    <source>
        <dbReference type="PROSITE" id="PS50109"/>
    </source>
</evidence>
<evidence type="ECO:0000313" key="7">
    <source>
        <dbReference type="EMBL" id="MEC4723835.1"/>
    </source>
</evidence>
<evidence type="ECO:0000256" key="4">
    <source>
        <dbReference type="PROSITE-ProRule" id="PRU00169"/>
    </source>
</evidence>
<feature type="domain" description="Response regulatory" evidence="6">
    <location>
        <begin position="409"/>
        <end position="526"/>
    </location>
</feature>
<dbReference type="Gene3D" id="1.10.287.130">
    <property type="match status" value="1"/>
</dbReference>
<comment type="catalytic activity">
    <reaction evidence="1">
        <text>ATP + protein L-histidine = ADP + protein N-phospho-L-histidine.</text>
        <dbReference type="EC" id="2.7.13.3"/>
    </reaction>
</comment>
<dbReference type="PROSITE" id="PS50109">
    <property type="entry name" value="HIS_KIN"/>
    <property type="match status" value="1"/>
</dbReference>
<dbReference type="PANTHER" id="PTHR43547:SF2">
    <property type="entry name" value="HYBRID SIGNAL TRANSDUCTION HISTIDINE KINASE C"/>
    <property type="match status" value="1"/>
</dbReference>
<proteinExistence type="predicted"/>
<dbReference type="InterPro" id="IPR036890">
    <property type="entry name" value="HATPase_C_sf"/>
</dbReference>
<dbReference type="PROSITE" id="PS50110">
    <property type="entry name" value="RESPONSE_REGULATORY"/>
    <property type="match status" value="2"/>
</dbReference>
<evidence type="ECO:0000256" key="2">
    <source>
        <dbReference type="ARBA" id="ARBA00012438"/>
    </source>
</evidence>